<dbReference type="EC" id="2.7.12.2" evidence="6"/>
<evidence type="ECO:0000256" key="5">
    <source>
        <dbReference type="ARBA" id="ARBA00038035"/>
    </source>
</evidence>
<dbReference type="WBParaSite" id="BXY_0700400.1">
    <property type="protein sequence ID" value="BXY_0700400.1"/>
    <property type="gene ID" value="BXY_0700400"/>
</dbReference>
<sequence length="342" mass="38792">MSLLNSQVDDGFDYFEYEDDEGEWISVRTDEELQTMLFSFDPSDVIPIKLRSSKTPKNSIGPTLHDLKPGEIHRMETLGSGQFGTVYRVIDEMDREYAVKAICETGDERTDWGLLNEIEILKRCESPYIVTFHGVSREEGEWLIRLELMDGLSLDLYGQIPATVMAPVTVSVIAGLDYLWNMKVMHRDVKPSNFLVNSKGEVKLSDFGVSRQMILSAVYSVVGTNKYLAPERIACERYRECSDVWSLGISLAEMASGHFPFDQATWTQVIRNEIRPNLGLEAISEGLNDLVAKCLIYDPNERIQAFDLVKHPYFVDNSPPNRGIVANFVKDNVNSVHQRLHS</sequence>
<accession>A0A1I7S1X6</accession>
<dbReference type="SMART" id="SM00220">
    <property type="entry name" value="S_TKc"/>
    <property type="match status" value="1"/>
</dbReference>
<dbReference type="Pfam" id="PF00069">
    <property type="entry name" value="Pkinase"/>
    <property type="match status" value="1"/>
</dbReference>
<evidence type="ECO:0000256" key="10">
    <source>
        <dbReference type="PROSITE-ProRule" id="PRU10141"/>
    </source>
</evidence>
<comment type="catalytic activity">
    <reaction evidence="8">
        <text>L-threonyl-[protein] + ATP = O-phospho-L-threonyl-[protein] + ADP + H(+)</text>
        <dbReference type="Rhea" id="RHEA:46608"/>
        <dbReference type="Rhea" id="RHEA-COMP:11060"/>
        <dbReference type="Rhea" id="RHEA-COMP:11605"/>
        <dbReference type="ChEBI" id="CHEBI:15378"/>
        <dbReference type="ChEBI" id="CHEBI:30013"/>
        <dbReference type="ChEBI" id="CHEBI:30616"/>
        <dbReference type="ChEBI" id="CHEBI:61977"/>
        <dbReference type="ChEBI" id="CHEBI:456216"/>
        <dbReference type="EC" id="2.7.12.2"/>
    </reaction>
</comment>
<feature type="binding site" evidence="10">
    <location>
        <position position="100"/>
    </location>
    <ligand>
        <name>ATP</name>
        <dbReference type="ChEBI" id="CHEBI:30616"/>
    </ligand>
</feature>
<dbReference type="eggNOG" id="KOG0581">
    <property type="taxonomic scope" value="Eukaryota"/>
</dbReference>
<dbReference type="SUPFAM" id="SSF56112">
    <property type="entry name" value="Protein kinase-like (PK-like)"/>
    <property type="match status" value="1"/>
</dbReference>
<comment type="catalytic activity">
    <reaction evidence="7">
        <text>L-seryl-[protein] + ATP = O-phospho-L-seryl-[protein] + ADP + H(+)</text>
        <dbReference type="Rhea" id="RHEA:17989"/>
        <dbReference type="Rhea" id="RHEA-COMP:9863"/>
        <dbReference type="Rhea" id="RHEA-COMP:11604"/>
        <dbReference type="ChEBI" id="CHEBI:15378"/>
        <dbReference type="ChEBI" id="CHEBI:29999"/>
        <dbReference type="ChEBI" id="CHEBI:30616"/>
        <dbReference type="ChEBI" id="CHEBI:83421"/>
        <dbReference type="ChEBI" id="CHEBI:456216"/>
        <dbReference type="EC" id="2.7.12.2"/>
    </reaction>
</comment>
<dbReference type="Gene3D" id="3.10.20.90">
    <property type="entry name" value="Phosphatidylinositol 3-kinase Catalytic Subunit, Chain A, domain 1"/>
    <property type="match status" value="1"/>
</dbReference>
<dbReference type="EMBL" id="CAJFCV020000001">
    <property type="protein sequence ID" value="CAG9090079.1"/>
    <property type="molecule type" value="Genomic_DNA"/>
</dbReference>
<evidence type="ECO:0000256" key="7">
    <source>
        <dbReference type="ARBA" id="ARBA00049014"/>
    </source>
</evidence>
<evidence type="ECO:0000256" key="8">
    <source>
        <dbReference type="ARBA" id="ARBA00049299"/>
    </source>
</evidence>
<dbReference type="PANTHER" id="PTHR48013:SF9">
    <property type="entry name" value="DUAL SPECIFICITY MITOGEN-ACTIVATED PROTEIN KINASE KINASE 5"/>
    <property type="match status" value="1"/>
</dbReference>
<evidence type="ECO:0000256" key="9">
    <source>
        <dbReference type="ARBA" id="ARBA00051693"/>
    </source>
</evidence>
<dbReference type="Gene3D" id="1.10.510.10">
    <property type="entry name" value="Transferase(Phosphotransferase) domain 1"/>
    <property type="match status" value="1"/>
</dbReference>
<dbReference type="InterPro" id="IPR000719">
    <property type="entry name" value="Prot_kinase_dom"/>
</dbReference>
<evidence type="ECO:0000256" key="3">
    <source>
        <dbReference type="ARBA" id="ARBA00022777"/>
    </source>
</evidence>
<comment type="catalytic activity">
    <reaction evidence="9">
        <text>L-tyrosyl-[protein] + ATP = O-phospho-L-tyrosyl-[protein] + ADP + H(+)</text>
        <dbReference type="Rhea" id="RHEA:10596"/>
        <dbReference type="Rhea" id="RHEA-COMP:10136"/>
        <dbReference type="Rhea" id="RHEA-COMP:20101"/>
        <dbReference type="ChEBI" id="CHEBI:15378"/>
        <dbReference type="ChEBI" id="CHEBI:30616"/>
        <dbReference type="ChEBI" id="CHEBI:46858"/>
        <dbReference type="ChEBI" id="CHEBI:61978"/>
        <dbReference type="ChEBI" id="CHEBI:456216"/>
        <dbReference type="EC" id="2.7.12.2"/>
    </reaction>
</comment>
<evidence type="ECO:0000256" key="11">
    <source>
        <dbReference type="RuleBase" id="RU000304"/>
    </source>
</evidence>
<dbReference type="InterPro" id="IPR017441">
    <property type="entry name" value="Protein_kinase_ATP_BS"/>
</dbReference>
<gene>
    <name evidence="13" type="ORF">BXYJ_LOCUS2821</name>
</gene>
<keyword evidence="1" id="KW-0808">Transferase</keyword>
<evidence type="ECO:0000256" key="4">
    <source>
        <dbReference type="ARBA" id="ARBA00022840"/>
    </source>
</evidence>
<dbReference type="Gene3D" id="3.30.200.20">
    <property type="entry name" value="Phosphorylase Kinase, domain 1"/>
    <property type="match status" value="1"/>
</dbReference>
<keyword evidence="11" id="KW-0723">Serine/threonine-protein kinase</keyword>
<reference evidence="16" key="1">
    <citation type="submission" date="2016-11" db="UniProtKB">
        <authorList>
            <consortium name="WormBaseParasite"/>
        </authorList>
    </citation>
    <scope>IDENTIFICATION</scope>
</reference>
<dbReference type="GO" id="GO:0004674">
    <property type="term" value="F:protein serine/threonine kinase activity"/>
    <property type="evidence" value="ECO:0007669"/>
    <property type="project" value="UniProtKB-KW"/>
</dbReference>
<dbReference type="GO" id="GO:0005524">
    <property type="term" value="F:ATP binding"/>
    <property type="evidence" value="ECO:0007669"/>
    <property type="project" value="UniProtKB-UniRule"/>
</dbReference>
<dbReference type="Proteomes" id="UP000095284">
    <property type="component" value="Unplaced"/>
</dbReference>
<reference evidence="13" key="2">
    <citation type="submission" date="2020-09" db="EMBL/GenBank/DDBJ databases">
        <authorList>
            <person name="Kikuchi T."/>
        </authorList>
    </citation>
    <scope>NUCLEOTIDE SEQUENCE</scope>
    <source>
        <strain evidence="13">Ka4C1</strain>
    </source>
</reference>
<evidence type="ECO:0000313" key="14">
    <source>
        <dbReference type="Proteomes" id="UP000095284"/>
    </source>
</evidence>
<dbReference type="Proteomes" id="UP000659654">
    <property type="component" value="Unassembled WGS sequence"/>
</dbReference>
<keyword evidence="2 10" id="KW-0547">Nucleotide-binding</keyword>
<organism evidence="14 16">
    <name type="scientific">Bursaphelenchus xylophilus</name>
    <name type="common">Pinewood nematode worm</name>
    <name type="synonym">Aphelenchoides xylophilus</name>
    <dbReference type="NCBI Taxonomy" id="6326"/>
    <lineage>
        <taxon>Eukaryota</taxon>
        <taxon>Metazoa</taxon>
        <taxon>Ecdysozoa</taxon>
        <taxon>Nematoda</taxon>
        <taxon>Chromadorea</taxon>
        <taxon>Rhabditida</taxon>
        <taxon>Tylenchina</taxon>
        <taxon>Tylenchomorpha</taxon>
        <taxon>Aphelenchoidea</taxon>
        <taxon>Aphelenchoididae</taxon>
        <taxon>Bursaphelenchus</taxon>
    </lineage>
</organism>
<keyword evidence="3" id="KW-0418">Kinase</keyword>
<evidence type="ECO:0000313" key="15">
    <source>
        <dbReference type="Proteomes" id="UP000659654"/>
    </source>
</evidence>
<protein>
    <recommendedName>
        <fullName evidence="6">mitogen-activated protein kinase kinase</fullName>
        <ecNumber evidence="6">2.7.12.2</ecNumber>
    </recommendedName>
</protein>
<keyword evidence="4 10" id="KW-0067">ATP-binding</keyword>
<proteinExistence type="inferred from homology"/>
<evidence type="ECO:0000313" key="16">
    <source>
        <dbReference type="WBParaSite" id="BXY_0700400.1"/>
    </source>
</evidence>
<dbReference type="InterPro" id="IPR008271">
    <property type="entry name" value="Ser/Thr_kinase_AS"/>
</dbReference>
<dbReference type="PANTHER" id="PTHR48013">
    <property type="entry name" value="DUAL SPECIFICITY MITOGEN-ACTIVATED PROTEIN KINASE KINASE 5-RELATED"/>
    <property type="match status" value="1"/>
</dbReference>
<evidence type="ECO:0000313" key="13">
    <source>
        <dbReference type="EMBL" id="CAD5212240.1"/>
    </source>
</evidence>
<dbReference type="OrthoDB" id="10252354at2759"/>
<dbReference type="PROSITE" id="PS00108">
    <property type="entry name" value="PROTEIN_KINASE_ST"/>
    <property type="match status" value="1"/>
</dbReference>
<feature type="domain" description="Protein kinase" evidence="12">
    <location>
        <begin position="72"/>
        <end position="314"/>
    </location>
</feature>
<dbReference type="AlphaFoldDB" id="A0A1I7S1X6"/>
<evidence type="ECO:0000256" key="2">
    <source>
        <dbReference type="ARBA" id="ARBA00022741"/>
    </source>
</evidence>
<name>A0A1I7S1X6_BURXY</name>
<dbReference type="PROSITE" id="PS00107">
    <property type="entry name" value="PROTEIN_KINASE_ATP"/>
    <property type="match status" value="1"/>
</dbReference>
<dbReference type="PROSITE" id="PS50011">
    <property type="entry name" value="PROTEIN_KINASE_DOM"/>
    <property type="match status" value="1"/>
</dbReference>
<dbReference type="Proteomes" id="UP000582659">
    <property type="component" value="Unassembled WGS sequence"/>
</dbReference>
<evidence type="ECO:0000259" key="12">
    <source>
        <dbReference type="PROSITE" id="PS50011"/>
    </source>
</evidence>
<comment type="similarity">
    <text evidence="5">Belongs to the protein kinase superfamily. STE Ser/Thr protein kinase family. MAP kinase kinase subfamily.</text>
</comment>
<keyword evidence="15" id="KW-1185">Reference proteome</keyword>
<dbReference type="InterPro" id="IPR011009">
    <property type="entry name" value="Kinase-like_dom_sf"/>
</dbReference>
<dbReference type="SUPFAM" id="SSF54277">
    <property type="entry name" value="CAD &amp; PB1 domains"/>
    <property type="match status" value="1"/>
</dbReference>
<dbReference type="GO" id="GO:0004708">
    <property type="term" value="F:MAP kinase kinase activity"/>
    <property type="evidence" value="ECO:0007669"/>
    <property type="project" value="UniProtKB-EC"/>
</dbReference>
<evidence type="ECO:0000256" key="6">
    <source>
        <dbReference type="ARBA" id="ARBA00038999"/>
    </source>
</evidence>
<evidence type="ECO:0000256" key="1">
    <source>
        <dbReference type="ARBA" id="ARBA00022679"/>
    </source>
</evidence>
<dbReference type="SMR" id="A0A1I7S1X6"/>
<dbReference type="EMBL" id="CAJFDI010000001">
    <property type="protein sequence ID" value="CAD5212240.1"/>
    <property type="molecule type" value="Genomic_DNA"/>
</dbReference>